<dbReference type="AlphaFoldDB" id="A0A395RUT3"/>
<gene>
    <name evidence="2" type="ORF">FLONG3_9769</name>
</gene>
<sequence>MNDHQDKIAALADGRKVAYTIYGTEDNNAPTTFYFHGFPGSHHEGYVMHSTALKHGLRVIALSRPGYSDSTFQENRSILDYPKDVLELANVLSVDRFTVLGVSGGGPYAIACLKEIPRERLVGIGTVAGCMPISFSTQGMLTMTRIMFNVAPYATAPLGWLLDKLLGSTARDTDHPEKLENMMDKEISARSPSDADIWTSHPDLRTAIMRSTRESMKQGGYASAWEAKLYGSDWGFRLEDVKVEKGQMILWHGDQDVNVPLRVSERAVELIPQAELRVMKGDSHMSLVTRVEDFVVAMKEMLER</sequence>
<dbReference type="STRING" id="694270.A0A395RUT3"/>
<accession>A0A395RUT3</accession>
<dbReference type="PANTHER" id="PTHR45763">
    <property type="entry name" value="HYDROLASE, ALPHA/BETA FOLD FAMILY PROTEIN, EXPRESSED-RELATED"/>
    <property type="match status" value="1"/>
</dbReference>
<dbReference type="PANTHER" id="PTHR45763:SF46">
    <property type="entry name" value="AB HYDROLASE-1 DOMAIN-CONTAINING PROTEIN"/>
    <property type="match status" value="1"/>
</dbReference>
<dbReference type="OrthoDB" id="294702at2759"/>
<keyword evidence="3" id="KW-1185">Reference proteome</keyword>
<reference evidence="2 3" key="1">
    <citation type="journal article" date="2018" name="PLoS Pathog.">
        <title>Evolution of structural diversity of trichothecenes, a family of toxins produced by plant pathogenic and entomopathogenic fungi.</title>
        <authorList>
            <person name="Proctor R.H."/>
            <person name="McCormick S.P."/>
            <person name="Kim H.S."/>
            <person name="Cardoza R.E."/>
            <person name="Stanley A.M."/>
            <person name="Lindo L."/>
            <person name="Kelly A."/>
            <person name="Brown D.W."/>
            <person name="Lee T."/>
            <person name="Vaughan M.M."/>
            <person name="Alexander N.J."/>
            <person name="Busman M."/>
            <person name="Gutierrez S."/>
        </authorList>
    </citation>
    <scope>NUCLEOTIDE SEQUENCE [LARGE SCALE GENOMIC DNA]</scope>
    <source>
        <strain evidence="2 3">NRRL 20695</strain>
    </source>
</reference>
<feature type="domain" description="AB hydrolase-1" evidence="1">
    <location>
        <begin position="35"/>
        <end position="289"/>
    </location>
</feature>
<organism evidence="2 3">
    <name type="scientific">Fusarium longipes</name>
    <dbReference type="NCBI Taxonomy" id="694270"/>
    <lineage>
        <taxon>Eukaryota</taxon>
        <taxon>Fungi</taxon>
        <taxon>Dikarya</taxon>
        <taxon>Ascomycota</taxon>
        <taxon>Pezizomycotina</taxon>
        <taxon>Sordariomycetes</taxon>
        <taxon>Hypocreomycetidae</taxon>
        <taxon>Hypocreales</taxon>
        <taxon>Nectriaceae</taxon>
        <taxon>Fusarium</taxon>
    </lineage>
</organism>
<dbReference type="Proteomes" id="UP000266234">
    <property type="component" value="Unassembled WGS sequence"/>
</dbReference>
<name>A0A395RUT3_9HYPO</name>
<dbReference type="GO" id="GO:0016787">
    <property type="term" value="F:hydrolase activity"/>
    <property type="evidence" value="ECO:0007669"/>
    <property type="project" value="UniProtKB-KW"/>
</dbReference>
<proteinExistence type="predicted"/>
<dbReference type="SUPFAM" id="SSF53474">
    <property type="entry name" value="alpha/beta-Hydrolases"/>
    <property type="match status" value="1"/>
</dbReference>
<evidence type="ECO:0000313" key="2">
    <source>
        <dbReference type="EMBL" id="RGP63875.1"/>
    </source>
</evidence>
<dbReference type="Pfam" id="PF00561">
    <property type="entry name" value="Abhydrolase_1"/>
    <property type="match status" value="1"/>
</dbReference>
<protein>
    <submittedName>
        <fullName evidence="2">Alpha beta hydrolase</fullName>
    </submittedName>
</protein>
<keyword evidence="2" id="KW-0378">Hydrolase</keyword>
<dbReference type="InterPro" id="IPR029058">
    <property type="entry name" value="AB_hydrolase_fold"/>
</dbReference>
<dbReference type="InterPro" id="IPR000073">
    <property type="entry name" value="AB_hydrolase_1"/>
</dbReference>
<dbReference type="EMBL" id="PXOG01000260">
    <property type="protein sequence ID" value="RGP63875.1"/>
    <property type="molecule type" value="Genomic_DNA"/>
</dbReference>
<comment type="caution">
    <text evidence="2">The sequence shown here is derived from an EMBL/GenBank/DDBJ whole genome shotgun (WGS) entry which is preliminary data.</text>
</comment>
<evidence type="ECO:0000259" key="1">
    <source>
        <dbReference type="Pfam" id="PF00561"/>
    </source>
</evidence>
<evidence type="ECO:0000313" key="3">
    <source>
        <dbReference type="Proteomes" id="UP000266234"/>
    </source>
</evidence>
<dbReference type="Gene3D" id="3.40.50.1820">
    <property type="entry name" value="alpha/beta hydrolase"/>
    <property type="match status" value="1"/>
</dbReference>